<dbReference type="InParanoid" id="A0A517S9G9"/>
<evidence type="ECO:0000313" key="3">
    <source>
        <dbReference type="Proteomes" id="UP000315700"/>
    </source>
</evidence>
<reference evidence="2 3" key="1">
    <citation type="submission" date="2019-02" db="EMBL/GenBank/DDBJ databases">
        <title>Deep-cultivation of Planctomycetes and their phenomic and genomic characterization uncovers novel biology.</title>
        <authorList>
            <person name="Wiegand S."/>
            <person name="Jogler M."/>
            <person name="Boedeker C."/>
            <person name="Pinto D."/>
            <person name="Vollmers J."/>
            <person name="Rivas-Marin E."/>
            <person name="Kohn T."/>
            <person name="Peeters S.H."/>
            <person name="Heuer A."/>
            <person name="Rast P."/>
            <person name="Oberbeckmann S."/>
            <person name="Bunk B."/>
            <person name="Jeske O."/>
            <person name="Meyerdierks A."/>
            <person name="Storesund J.E."/>
            <person name="Kallscheuer N."/>
            <person name="Luecker S."/>
            <person name="Lage O.M."/>
            <person name="Pohl T."/>
            <person name="Merkel B.J."/>
            <person name="Hornburger P."/>
            <person name="Mueller R.-W."/>
            <person name="Bruemmer F."/>
            <person name="Labrenz M."/>
            <person name="Spormann A.M."/>
            <person name="Op den Camp H."/>
            <person name="Overmann J."/>
            <person name="Amann R."/>
            <person name="Jetten M.S.M."/>
            <person name="Mascher T."/>
            <person name="Medema M.H."/>
            <person name="Devos D.P."/>
            <person name="Kaster A.-K."/>
            <person name="Ovreas L."/>
            <person name="Rohde M."/>
            <person name="Galperin M.Y."/>
            <person name="Jogler C."/>
        </authorList>
    </citation>
    <scope>NUCLEOTIDE SEQUENCE [LARGE SCALE GENOMIC DNA]</scope>
    <source>
        <strain evidence="2 3">Pan44</strain>
    </source>
</reference>
<feature type="transmembrane region" description="Helical" evidence="1">
    <location>
        <begin position="9"/>
        <end position="29"/>
    </location>
</feature>
<dbReference type="AlphaFoldDB" id="A0A517S9G9"/>
<feature type="transmembrane region" description="Helical" evidence="1">
    <location>
        <begin position="49"/>
        <end position="71"/>
    </location>
</feature>
<keyword evidence="3" id="KW-1185">Reference proteome</keyword>
<proteinExistence type="predicted"/>
<evidence type="ECO:0000256" key="1">
    <source>
        <dbReference type="SAM" id="Phobius"/>
    </source>
</evidence>
<protein>
    <submittedName>
        <fullName evidence="2">Uncharacterized protein</fullName>
    </submittedName>
</protein>
<dbReference type="RefSeq" id="WP_145027413.1">
    <property type="nucleotide sequence ID" value="NZ_CP036271.1"/>
</dbReference>
<gene>
    <name evidence="2" type="ORF">Pan44_07890</name>
</gene>
<keyword evidence="1" id="KW-0812">Transmembrane</keyword>
<sequence length="175" mass="19261">MTESLDRSFGLTIAFLLPGFVCLCGFSNFSPTLTAWMSSEPSRDPSVGGFLYVVMGSLAAGLTVSAVRWAVIDQIHHATGLSLPDFNFSRLTEHLLAFQLAVEHNYRYFQFYANMAVALVVFSVCHQAALGLWSWPGWLGFLGLETVLIAASRDSLGRFYSRVGLVLGTRDELVE</sequence>
<feature type="transmembrane region" description="Helical" evidence="1">
    <location>
        <begin position="111"/>
        <end position="129"/>
    </location>
</feature>
<feature type="transmembrane region" description="Helical" evidence="1">
    <location>
        <begin position="135"/>
        <end position="152"/>
    </location>
</feature>
<organism evidence="2 3">
    <name type="scientific">Caulifigura coniformis</name>
    <dbReference type="NCBI Taxonomy" id="2527983"/>
    <lineage>
        <taxon>Bacteria</taxon>
        <taxon>Pseudomonadati</taxon>
        <taxon>Planctomycetota</taxon>
        <taxon>Planctomycetia</taxon>
        <taxon>Planctomycetales</taxon>
        <taxon>Planctomycetaceae</taxon>
        <taxon>Caulifigura</taxon>
    </lineage>
</organism>
<dbReference type="Proteomes" id="UP000315700">
    <property type="component" value="Chromosome"/>
</dbReference>
<evidence type="ECO:0000313" key="2">
    <source>
        <dbReference type="EMBL" id="QDT52777.1"/>
    </source>
</evidence>
<accession>A0A517S9G9</accession>
<keyword evidence="1" id="KW-1133">Transmembrane helix</keyword>
<keyword evidence="1" id="KW-0472">Membrane</keyword>
<dbReference type="EMBL" id="CP036271">
    <property type="protein sequence ID" value="QDT52777.1"/>
    <property type="molecule type" value="Genomic_DNA"/>
</dbReference>
<dbReference type="KEGG" id="ccos:Pan44_07890"/>
<dbReference type="OrthoDB" id="282527at2"/>
<name>A0A517S9G9_9PLAN</name>